<organism evidence="2 3">
    <name type="scientific">Symbiodinium microadriaticum</name>
    <name type="common">Dinoflagellate</name>
    <name type="synonym">Zooxanthella microadriatica</name>
    <dbReference type="NCBI Taxonomy" id="2951"/>
    <lineage>
        <taxon>Eukaryota</taxon>
        <taxon>Sar</taxon>
        <taxon>Alveolata</taxon>
        <taxon>Dinophyceae</taxon>
        <taxon>Suessiales</taxon>
        <taxon>Symbiodiniaceae</taxon>
        <taxon>Symbiodinium</taxon>
    </lineage>
</organism>
<feature type="compositionally biased region" description="Acidic residues" evidence="1">
    <location>
        <begin position="22"/>
        <end position="40"/>
    </location>
</feature>
<evidence type="ECO:0000313" key="3">
    <source>
        <dbReference type="Proteomes" id="UP000186817"/>
    </source>
</evidence>
<gene>
    <name evidence="2" type="ORF">AK812_SmicGene4924</name>
</gene>
<proteinExistence type="predicted"/>
<name>A0A1Q9EV12_SYMMI</name>
<evidence type="ECO:0000313" key="2">
    <source>
        <dbReference type="EMBL" id="OLQ11243.1"/>
    </source>
</evidence>
<keyword evidence="3" id="KW-1185">Reference proteome</keyword>
<dbReference type="AlphaFoldDB" id="A0A1Q9EV12"/>
<dbReference type="OrthoDB" id="435564at2759"/>
<accession>A0A1Q9EV12</accession>
<protein>
    <submittedName>
        <fullName evidence="2">Uncharacterized protein</fullName>
    </submittedName>
</protein>
<feature type="compositionally biased region" description="Basic and acidic residues" evidence="1">
    <location>
        <begin position="1"/>
        <end position="21"/>
    </location>
</feature>
<feature type="region of interest" description="Disordered" evidence="1">
    <location>
        <begin position="1"/>
        <end position="51"/>
    </location>
</feature>
<feature type="compositionally biased region" description="Basic and acidic residues" evidence="1">
    <location>
        <begin position="41"/>
        <end position="51"/>
    </location>
</feature>
<evidence type="ECO:0000256" key="1">
    <source>
        <dbReference type="SAM" id="MobiDB-lite"/>
    </source>
</evidence>
<comment type="caution">
    <text evidence="2">The sequence shown here is derived from an EMBL/GenBank/DDBJ whole genome shotgun (WGS) entry which is preliminary data.</text>
</comment>
<reference evidence="2 3" key="1">
    <citation type="submission" date="2016-02" db="EMBL/GenBank/DDBJ databases">
        <title>Genome analysis of coral dinoflagellate symbionts highlights evolutionary adaptations to a symbiotic lifestyle.</title>
        <authorList>
            <person name="Aranda M."/>
            <person name="Li Y."/>
            <person name="Liew Y.J."/>
            <person name="Baumgarten S."/>
            <person name="Simakov O."/>
            <person name="Wilson M."/>
            <person name="Piel J."/>
            <person name="Ashoor H."/>
            <person name="Bougouffa S."/>
            <person name="Bajic V.B."/>
            <person name="Ryu T."/>
            <person name="Ravasi T."/>
            <person name="Bayer T."/>
            <person name="Micklem G."/>
            <person name="Kim H."/>
            <person name="Bhak J."/>
            <person name="Lajeunesse T.C."/>
            <person name="Voolstra C.R."/>
        </authorList>
    </citation>
    <scope>NUCLEOTIDE SEQUENCE [LARGE SCALE GENOMIC DNA]</scope>
    <source>
        <strain evidence="2 3">CCMP2467</strain>
    </source>
</reference>
<dbReference type="Proteomes" id="UP000186817">
    <property type="component" value="Unassembled WGS sequence"/>
</dbReference>
<dbReference type="EMBL" id="LSRX01000062">
    <property type="protein sequence ID" value="OLQ11243.1"/>
    <property type="molecule type" value="Genomic_DNA"/>
</dbReference>
<sequence length="416" mass="48461">MRPHEREHPNVLVCRDSRPAEAEWEAAEADDVEEADEASEEAGHVSSEHGEDARTAYELRIQRWQQLPECPLASRVNQILNQMEAEGRSLMNEEEISALHEEYAGEPSASLKKTWKAGRQRSRWSGWEPDHWEGPPRHMGYRGYSGRDPLLISVARMALRHEEELKLLQQDKTMVLWFSPGQDSVLPYLYQTALTFKKRQQAEPTWGLAHVPLKQVMATAMFRELRERHAKVLQSQELLKKATDMGWRDNQGWVYQVWNPQLKHLERDHHRAPVPDVEMTNKLEFFITHLKRDVVHRFHCNRKLTETMDSKATFHLDLSVRNKHAEEIWDLMMELQDNTVFQLIGLGYRRERLGRGPGAQKVYDMLRSLCDDMGPTLQWASGIGTRQVPTWGDVLSGWAEDYVSLFRLDFSRCEES</sequence>